<comment type="caution">
    <text evidence="1">The sequence shown here is derived from an EMBL/GenBank/DDBJ whole genome shotgun (WGS) entry which is preliminary data.</text>
</comment>
<dbReference type="AlphaFoldDB" id="A0A4U2ZBP6"/>
<evidence type="ECO:0000313" key="1">
    <source>
        <dbReference type="EMBL" id="TKI70980.1"/>
    </source>
</evidence>
<reference evidence="1 2" key="1">
    <citation type="submission" date="2019-04" db="EMBL/GenBank/DDBJ databases">
        <title>Sulfurimonas crateris sp. nov. a facultative anaerobic sulfur-oxidizing chemolithautotrophic bacterium isolated from a terrestrial mud vulcano.</title>
        <authorList>
            <person name="Ratnikova N.M."/>
            <person name="Slobodkin A.I."/>
            <person name="Merkel A.Y."/>
            <person name="Novikov A."/>
            <person name="Bonch-Osmolovskaya E.A."/>
            <person name="Slobodkina G.B."/>
        </authorList>
    </citation>
    <scope>NUCLEOTIDE SEQUENCE [LARGE SCALE GENOMIC DNA]</scope>
    <source>
        <strain evidence="1 2">SN118</strain>
    </source>
</reference>
<dbReference type="Proteomes" id="UP000309561">
    <property type="component" value="Unassembled WGS sequence"/>
</dbReference>
<evidence type="ECO:0000313" key="2">
    <source>
        <dbReference type="Proteomes" id="UP000309561"/>
    </source>
</evidence>
<dbReference type="EMBL" id="SZPX01000001">
    <property type="protein sequence ID" value="TKI70980.1"/>
    <property type="molecule type" value="Genomic_DNA"/>
</dbReference>
<accession>A0A4U2ZBP6</accession>
<sequence>MKTFKYLLEVEIVIDEENINKKYPNYKFNYDSIEEFASSLVPEESYEGDTDTSKDGLEQWGYSITKKRARIK</sequence>
<organism evidence="1 2">
    <name type="scientific">Sulfurimonas crateris</name>
    <dbReference type="NCBI Taxonomy" id="2574727"/>
    <lineage>
        <taxon>Bacteria</taxon>
        <taxon>Pseudomonadati</taxon>
        <taxon>Campylobacterota</taxon>
        <taxon>Epsilonproteobacteria</taxon>
        <taxon>Campylobacterales</taxon>
        <taxon>Sulfurimonadaceae</taxon>
        <taxon>Sulfurimonas</taxon>
    </lineage>
</organism>
<dbReference type="OrthoDB" id="9915747at2"/>
<dbReference type="RefSeq" id="WP_137011356.1">
    <property type="nucleotide sequence ID" value="NZ_SZPX01000001.1"/>
</dbReference>
<gene>
    <name evidence="1" type="ORF">FCU45_00910</name>
</gene>
<keyword evidence="2" id="KW-1185">Reference proteome</keyword>
<protein>
    <submittedName>
        <fullName evidence="1">Uncharacterized protein</fullName>
    </submittedName>
</protein>
<name>A0A4U2ZBP6_9BACT</name>
<proteinExistence type="predicted"/>